<dbReference type="Proteomes" id="UP000095287">
    <property type="component" value="Unplaced"/>
</dbReference>
<protein>
    <submittedName>
        <fullName evidence="2">Methyltransf_33 domain-containing protein</fullName>
    </submittedName>
</protein>
<keyword evidence="1" id="KW-1185">Reference proteome</keyword>
<dbReference type="WBParaSite" id="L893_g5122.t1">
    <property type="protein sequence ID" value="L893_g5122.t1"/>
    <property type="gene ID" value="L893_g5122"/>
</dbReference>
<reference evidence="2" key="1">
    <citation type="submission" date="2016-11" db="UniProtKB">
        <authorList>
            <consortium name="WormBaseParasite"/>
        </authorList>
    </citation>
    <scope>IDENTIFICATION</scope>
</reference>
<name>A0A1I8AG18_9BILA</name>
<dbReference type="AlphaFoldDB" id="A0A1I8AG18"/>
<evidence type="ECO:0000313" key="2">
    <source>
        <dbReference type="WBParaSite" id="L893_g5122.t1"/>
    </source>
</evidence>
<proteinExistence type="predicted"/>
<organism evidence="1 2">
    <name type="scientific">Steinernema glaseri</name>
    <dbReference type="NCBI Taxonomy" id="37863"/>
    <lineage>
        <taxon>Eukaryota</taxon>
        <taxon>Metazoa</taxon>
        <taxon>Ecdysozoa</taxon>
        <taxon>Nematoda</taxon>
        <taxon>Chromadorea</taxon>
        <taxon>Rhabditida</taxon>
        <taxon>Tylenchina</taxon>
        <taxon>Panagrolaimomorpha</taxon>
        <taxon>Strongyloidoidea</taxon>
        <taxon>Steinernematidae</taxon>
        <taxon>Steinernema</taxon>
    </lineage>
</organism>
<sequence>MKRRKDWRLHIDSHSSKGEHLGYLESKYEYPSVFASFAEFAGKDPALNQITTILTSNKMIVRGNDVENEIASKSTKITSKQDVGSFKRRFFPRINYSVLDWLELGGTDSIGLRLDILNHLADKNLRIRYLELSYQGRTSIEFLKEQVQKKVLTGMSMYGHWPQESTVPLVEALIPQQQL</sequence>
<accession>A0A1I8AG18</accession>
<evidence type="ECO:0000313" key="1">
    <source>
        <dbReference type="Proteomes" id="UP000095287"/>
    </source>
</evidence>